<evidence type="ECO:0000259" key="2">
    <source>
        <dbReference type="Pfam" id="PF25821"/>
    </source>
</evidence>
<evidence type="ECO:0000313" key="3">
    <source>
        <dbReference type="Proteomes" id="UP001652623"/>
    </source>
</evidence>
<organism evidence="3 4">
    <name type="scientific">Ziziphus jujuba</name>
    <name type="common">Chinese jujube</name>
    <name type="synonym">Ziziphus sativa</name>
    <dbReference type="NCBI Taxonomy" id="326968"/>
    <lineage>
        <taxon>Eukaryota</taxon>
        <taxon>Viridiplantae</taxon>
        <taxon>Streptophyta</taxon>
        <taxon>Embryophyta</taxon>
        <taxon>Tracheophyta</taxon>
        <taxon>Spermatophyta</taxon>
        <taxon>Magnoliopsida</taxon>
        <taxon>eudicotyledons</taxon>
        <taxon>Gunneridae</taxon>
        <taxon>Pentapetalae</taxon>
        <taxon>rosids</taxon>
        <taxon>fabids</taxon>
        <taxon>Rosales</taxon>
        <taxon>Rhamnaceae</taxon>
        <taxon>Paliureae</taxon>
        <taxon>Ziziphus</taxon>
    </lineage>
</organism>
<feature type="compositionally biased region" description="Basic residues" evidence="1">
    <location>
        <begin position="27"/>
        <end position="50"/>
    </location>
</feature>
<dbReference type="KEGG" id="zju:107415148"/>
<feature type="compositionally biased region" description="Low complexity" evidence="1">
    <location>
        <begin position="130"/>
        <end position="146"/>
    </location>
</feature>
<dbReference type="Proteomes" id="UP001652623">
    <property type="component" value="Chromosome 4"/>
</dbReference>
<name>A0A6P3ZTZ1_ZIZJJ</name>
<dbReference type="Pfam" id="PF25821">
    <property type="entry name" value="DUF7950"/>
    <property type="match status" value="1"/>
</dbReference>
<dbReference type="InParanoid" id="A0A6P3ZTZ1"/>
<sequence>MIIALRGTKKKKNFHTKIPSGTLERDRHRKKKKKKKGKKRRKKNTKKVRASRPYGLMDGGNGWHMASCGHDNTIINRMMLRFRPIAPKPASGGSFPEGTSQENKNGLLPGKRVKRKYVRVKNNPRRRKNNTTTTTSTTSPSRSSNSLDHNSKKVGLDSATITLQLMPENTDGQDKPSSGSRFDNLDRAVASIPLQDNPKPPPTLWINNINFNNSHVQINDNGIVQHRTVEKAAVPPIIVESWVTVDFVTDTCMEVGVGALGSTDVERINNLDKDTCPGFVSDGSDRVKWVNEAYKNMVRQQVPVGKSWLPPETMTVWLIVTKTKLPNTTSFTCLVSLRYYWLGKEKCLKMVPCDVWRMDCGGFAWRLDVKAALSLGLS</sequence>
<dbReference type="PANTHER" id="PTHR33595">
    <property type="entry name" value="VON WILLEBRAND FACTOR A DOMAIN PROTEIN"/>
    <property type="match status" value="1"/>
</dbReference>
<feature type="domain" description="DUF7950" evidence="2">
    <location>
        <begin position="239"/>
        <end position="374"/>
    </location>
</feature>
<keyword evidence="3" id="KW-1185">Reference proteome</keyword>
<dbReference type="RefSeq" id="XP_015878917.3">
    <property type="nucleotide sequence ID" value="XM_016023431.4"/>
</dbReference>
<protein>
    <submittedName>
        <fullName evidence="4">Uncharacterized protein LOC107415148</fullName>
    </submittedName>
</protein>
<dbReference type="AlphaFoldDB" id="A0A6P3ZTZ1"/>
<gene>
    <name evidence="4" type="primary">LOC107415148</name>
</gene>
<dbReference type="PANTHER" id="PTHR33595:SF4">
    <property type="entry name" value="EMB|CAB62340.1"/>
    <property type="match status" value="1"/>
</dbReference>
<evidence type="ECO:0000313" key="4">
    <source>
        <dbReference type="RefSeq" id="XP_015878917.3"/>
    </source>
</evidence>
<accession>A0A6P3ZTZ1</accession>
<proteinExistence type="predicted"/>
<feature type="compositionally biased region" description="Basic residues" evidence="1">
    <location>
        <begin position="111"/>
        <end position="129"/>
    </location>
</feature>
<feature type="region of interest" description="Disordered" evidence="1">
    <location>
        <begin position="85"/>
        <end position="153"/>
    </location>
</feature>
<evidence type="ECO:0000256" key="1">
    <source>
        <dbReference type="SAM" id="MobiDB-lite"/>
    </source>
</evidence>
<feature type="region of interest" description="Disordered" evidence="1">
    <location>
        <begin position="1"/>
        <end position="56"/>
    </location>
</feature>
<dbReference type="GeneID" id="107415148"/>
<dbReference type="InterPro" id="IPR057710">
    <property type="entry name" value="DUF7950"/>
</dbReference>
<reference evidence="4" key="1">
    <citation type="submission" date="2025-08" db="UniProtKB">
        <authorList>
            <consortium name="RefSeq"/>
        </authorList>
    </citation>
    <scope>IDENTIFICATION</scope>
    <source>
        <tissue evidence="4">Seedling</tissue>
    </source>
</reference>